<feature type="domain" description="Cytochrome c-552/4" evidence="2">
    <location>
        <begin position="173"/>
        <end position="214"/>
    </location>
</feature>
<name>A0A931GW27_9BACT</name>
<dbReference type="RefSeq" id="WP_196989809.1">
    <property type="nucleotide sequence ID" value="NZ_JADWYR010000001.1"/>
</dbReference>
<dbReference type="Gene3D" id="1.10.1130.10">
    <property type="entry name" value="Flavocytochrome C3, Chain A"/>
    <property type="match status" value="2"/>
</dbReference>
<protein>
    <recommendedName>
        <fullName evidence="2">Cytochrome c-552/4 domain-containing protein</fullName>
    </recommendedName>
</protein>
<evidence type="ECO:0000313" key="3">
    <source>
        <dbReference type="EMBL" id="MBG9375778.1"/>
    </source>
</evidence>
<dbReference type="InterPro" id="IPR051829">
    <property type="entry name" value="Multiheme_Cytochr_ET"/>
</dbReference>
<evidence type="ECO:0000259" key="2">
    <source>
        <dbReference type="Pfam" id="PF13435"/>
    </source>
</evidence>
<dbReference type="AlphaFoldDB" id="A0A931GW27"/>
<sequence length="410" mass="45889">MINSIRSKRILIFSIVMLAILAAAIFVIRQQSSRVVIRDTQGRAYAGTEACKSCHLSVYDSFITTPHMLTSAAATKKTVLGSFAGKDKTIIYNEHEKILVTDSAGKLWQCAFLDNEQKLAHSFDISIGRGFLGQSYLYWQEKKLFQLPVSYIGPAKQWGNSPGFPDKILFTRTITPRCLECHTTYARTLSTPDLGYAFDEDAIIFGVTCERCHGPAADHVTFHTRHPEIKQAKYIINAARLGIQKQLDACAFCHSGQREALQPAFTFTTGDNLSNFYAPTYNKTAAENTDVHGNKYELITSSRCFIKSRQMTCSSCHNTHNNETDNLQLFSRRCMACHEPGTDAFCKAPHDNAMLQANCIDCHMPGQESKAISLGLSDNTKMNSSPAIVRTHLIKVYPEAYKRFMKTHAR</sequence>
<gene>
    <name evidence="3" type="ORF">I5907_06000</name>
</gene>
<dbReference type="Pfam" id="PF13435">
    <property type="entry name" value="Cytochrome_C554"/>
    <property type="match status" value="1"/>
</dbReference>
<keyword evidence="4" id="KW-1185">Reference proteome</keyword>
<evidence type="ECO:0000256" key="1">
    <source>
        <dbReference type="ARBA" id="ARBA00022729"/>
    </source>
</evidence>
<comment type="caution">
    <text evidence="3">The sequence shown here is derived from an EMBL/GenBank/DDBJ whole genome shotgun (WGS) entry which is preliminary data.</text>
</comment>
<dbReference type="PANTHER" id="PTHR35038">
    <property type="entry name" value="DISSIMILATORY SULFITE REDUCTASE SIRA"/>
    <property type="match status" value="1"/>
</dbReference>
<dbReference type="InterPro" id="IPR023155">
    <property type="entry name" value="Cyt_c-552/4"/>
</dbReference>
<evidence type="ECO:0000313" key="4">
    <source>
        <dbReference type="Proteomes" id="UP000628448"/>
    </source>
</evidence>
<accession>A0A931GW27</accession>
<reference evidence="3" key="1">
    <citation type="submission" date="2020-11" db="EMBL/GenBank/DDBJ databases">
        <title>Bacterial whole genome sequence for Panacibacter sp. DH6.</title>
        <authorList>
            <person name="Le V."/>
            <person name="Ko S."/>
            <person name="Ahn C.-Y."/>
            <person name="Oh H.-M."/>
        </authorList>
    </citation>
    <scope>NUCLEOTIDE SEQUENCE</scope>
    <source>
        <strain evidence="3">DH6</strain>
    </source>
</reference>
<organism evidence="3 4">
    <name type="scientific">Panacibacter microcysteis</name>
    <dbReference type="NCBI Taxonomy" id="2793269"/>
    <lineage>
        <taxon>Bacteria</taxon>
        <taxon>Pseudomonadati</taxon>
        <taxon>Bacteroidota</taxon>
        <taxon>Chitinophagia</taxon>
        <taxon>Chitinophagales</taxon>
        <taxon>Chitinophagaceae</taxon>
        <taxon>Panacibacter</taxon>
    </lineage>
</organism>
<keyword evidence="1" id="KW-0732">Signal</keyword>
<dbReference type="EMBL" id="JADWYR010000001">
    <property type="protein sequence ID" value="MBG9375778.1"/>
    <property type="molecule type" value="Genomic_DNA"/>
</dbReference>
<dbReference type="SUPFAM" id="SSF48695">
    <property type="entry name" value="Multiheme cytochromes"/>
    <property type="match status" value="1"/>
</dbReference>
<dbReference type="PANTHER" id="PTHR35038:SF8">
    <property type="entry name" value="C-TYPE POLYHEME CYTOCHROME OMCC"/>
    <property type="match status" value="1"/>
</dbReference>
<proteinExistence type="predicted"/>
<dbReference type="Proteomes" id="UP000628448">
    <property type="component" value="Unassembled WGS sequence"/>
</dbReference>
<dbReference type="InterPro" id="IPR036280">
    <property type="entry name" value="Multihaem_cyt_sf"/>
</dbReference>